<dbReference type="KEGG" id="ahel:Q31a_44000"/>
<dbReference type="OrthoDB" id="9797435at2"/>
<reference evidence="1 2" key="1">
    <citation type="submission" date="2019-02" db="EMBL/GenBank/DDBJ databases">
        <title>Deep-cultivation of Planctomycetes and their phenomic and genomic characterization uncovers novel biology.</title>
        <authorList>
            <person name="Wiegand S."/>
            <person name="Jogler M."/>
            <person name="Boedeker C."/>
            <person name="Pinto D."/>
            <person name="Vollmers J."/>
            <person name="Rivas-Marin E."/>
            <person name="Kohn T."/>
            <person name="Peeters S.H."/>
            <person name="Heuer A."/>
            <person name="Rast P."/>
            <person name="Oberbeckmann S."/>
            <person name="Bunk B."/>
            <person name="Jeske O."/>
            <person name="Meyerdierks A."/>
            <person name="Storesund J.E."/>
            <person name="Kallscheuer N."/>
            <person name="Luecker S."/>
            <person name="Lage O.M."/>
            <person name="Pohl T."/>
            <person name="Merkel B.J."/>
            <person name="Hornburger P."/>
            <person name="Mueller R.-W."/>
            <person name="Bruemmer F."/>
            <person name="Labrenz M."/>
            <person name="Spormann A.M."/>
            <person name="Op den Camp H."/>
            <person name="Overmann J."/>
            <person name="Amann R."/>
            <person name="Jetten M.S.M."/>
            <person name="Mascher T."/>
            <person name="Medema M.H."/>
            <person name="Devos D.P."/>
            <person name="Kaster A.-K."/>
            <person name="Ovreas L."/>
            <person name="Rohde M."/>
            <person name="Galperin M.Y."/>
            <person name="Jogler C."/>
        </authorList>
    </citation>
    <scope>NUCLEOTIDE SEQUENCE [LARGE SCALE GENOMIC DNA]</scope>
    <source>
        <strain evidence="1 2">Q31a</strain>
    </source>
</reference>
<sequence>MATKQVVRPVHEVRLGRIKAAIWENETQNGSRHNVTISRLYRDGEKWKDSASFGRDDLPLVAKVVDQAHSWIFENSGGNASFDPEKMSD</sequence>
<name>A0A518GBY7_9BACT</name>
<organism evidence="1 2">
    <name type="scientific">Aureliella helgolandensis</name>
    <dbReference type="NCBI Taxonomy" id="2527968"/>
    <lineage>
        <taxon>Bacteria</taxon>
        <taxon>Pseudomonadati</taxon>
        <taxon>Planctomycetota</taxon>
        <taxon>Planctomycetia</taxon>
        <taxon>Pirellulales</taxon>
        <taxon>Pirellulaceae</taxon>
        <taxon>Aureliella</taxon>
    </lineage>
</organism>
<dbReference type="RefSeq" id="WP_145081877.1">
    <property type="nucleotide sequence ID" value="NZ_CP036298.1"/>
</dbReference>
<gene>
    <name evidence="1" type="ORF">Q31a_44000</name>
</gene>
<dbReference type="Proteomes" id="UP000318017">
    <property type="component" value="Chromosome"/>
</dbReference>
<keyword evidence="2" id="KW-1185">Reference proteome</keyword>
<proteinExistence type="predicted"/>
<evidence type="ECO:0000313" key="2">
    <source>
        <dbReference type="Proteomes" id="UP000318017"/>
    </source>
</evidence>
<evidence type="ECO:0000313" key="1">
    <source>
        <dbReference type="EMBL" id="QDV26030.1"/>
    </source>
</evidence>
<dbReference type="EMBL" id="CP036298">
    <property type="protein sequence ID" value="QDV26030.1"/>
    <property type="molecule type" value="Genomic_DNA"/>
</dbReference>
<protein>
    <submittedName>
        <fullName evidence="1">Uncharacterized protein</fullName>
    </submittedName>
</protein>
<accession>A0A518GBY7</accession>
<dbReference type="AlphaFoldDB" id="A0A518GBY7"/>